<dbReference type="InterPro" id="IPR006439">
    <property type="entry name" value="HAD-SF_hydro_IA"/>
</dbReference>
<sequence length="231" mass="26189">MGTEYKVVIFDMDGTFLDSRGSGAVAHEWAYEAFRKTLSNYGLNLSIAEIDKYFLAPLYSDGAQGVRTFCDRFELDCAEFWARREKDVIEAKIDAMQRGEIKPCKGSEAVIKYFSIKAYLAVVSDSQQACVDYALEHFGLKPYFRIWYGRQSELESLDNRKPNPFYINKVLSELNTSKEEAVLVDDSPVGVLAARRAGIDSVFIYRGEEKEGYNYKPTFLVRGIEDLGGIL</sequence>
<dbReference type="SUPFAM" id="SSF56784">
    <property type="entry name" value="HAD-like"/>
    <property type="match status" value="1"/>
</dbReference>
<dbReference type="GO" id="GO:0008967">
    <property type="term" value="F:phosphoglycolate phosphatase activity"/>
    <property type="evidence" value="ECO:0007669"/>
    <property type="project" value="UniProtKB-EC"/>
</dbReference>
<dbReference type="PANTHER" id="PTHR43434:SF1">
    <property type="entry name" value="PHOSPHOGLYCOLATE PHOSPHATASE"/>
    <property type="match status" value="1"/>
</dbReference>
<dbReference type="InterPro" id="IPR041492">
    <property type="entry name" value="HAD_2"/>
</dbReference>
<dbReference type="GO" id="GO:0006281">
    <property type="term" value="P:DNA repair"/>
    <property type="evidence" value="ECO:0007669"/>
    <property type="project" value="TreeGrafter"/>
</dbReference>
<dbReference type="InterPro" id="IPR050155">
    <property type="entry name" value="HAD-like_hydrolase_sf"/>
</dbReference>
<gene>
    <name evidence="2" type="primary">gph</name>
    <name evidence="2" type="ORF">BBGANOMO_00006</name>
</gene>
<reference evidence="2" key="1">
    <citation type="submission" date="2020-06" db="EMBL/GenBank/DDBJ databases">
        <title>Unique genomic features of the anaerobic methanotrophic archaea.</title>
        <authorList>
            <person name="Chadwick G.L."/>
            <person name="Skennerton C.T."/>
            <person name="Laso-Perez R."/>
            <person name="Leu A.O."/>
            <person name="Speth D.R."/>
            <person name="Yu H."/>
            <person name="Morgan-Lang C."/>
            <person name="Hatzenpichler R."/>
            <person name="Goudeau D."/>
            <person name="Malmstrom R."/>
            <person name="Brazelton W.J."/>
            <person name="Woyke T."/>
            <person name="Hallam S.J."/>
            <person name="Tyson G.W."/>
            <person name="Wegener G."/>
            <person name="Boetius A."/>
            <person name="Orphan V."/>
        </authorList>
    </citation>
    <scope>NUCLEOTIDE SEQUENCE</scope>
</reference>
<dbReference type="EMBL" id="MT631456">
    <property type="protein sequence ID" value="QNO50932.1"/>
    <property type="molecule type" value="Genomic_DNA"/>
</dbReference>
<dbReference type="NCBIfam" id="TIGR01509">
    <property type="entry name" value="HAD-SF-IA-v3"/>
    <property type="match status" value="1"/>
</dbReference>
<dbReference type="Pfam" id="PF13419">
    <property type="entry name" value="HAD_2"/>
    <property type="match status" value="1"/>
</dbReference>
<dbReference type="Gene3D" id="1.10.150.240">
    <property type="entry name" value="Putative phosphatase, domain 2"/>
    <property type="match status" value="1"/>
</dbReference>
<dbReference type="EC" id="3.1.3.18" evidence="2"/>
<organism evidence="2">
    <name type="scientific">Candidatus Methanophagaceae archaeon ANME-1 ERB6</name>
    <dbReference type="NCBI Taxonomy" id="2759912"/>
    <lineage>
        <taxon>Archaea</taxon>
        <taxon>Methanobacteriati</taxon>
        <taxon>Methanobacteriota</taxon>
        <taxon>Stenosarchaea group</taxon>
        <taxon>Methanomicrobia</taxon>
        <taxon>Candidatus Methanophagales</taxon>
        <taxon>Candidatus Methanophagaceae</taxon>
    </lineage>
</organism>
<name>A0A7G9YSE8_9EURY</name>
<keyword evidence="2" id="KW-0378">Hydrolase</keyword>
<comment type="similarity">
    <text evidence="1">Belongs to the HAD-like hydrolase superfamily.</text>
</comment>
<dbReference type="Gene3D" id="3.40.50.1000">
    <property type="entry name" value="HAD superfamily/HAD-like"/>
    <property type="match status" value="1"/>
</dbReference>
<proteinExistence type="inferred from homology"/>
<evidence type="ECO:0000256" key="1">
    <source>
        <dbReference type="ARBA" id="ARBA00007958"/>
    </source>
</evidence>
<dbReference type="PANTHER" id="PTHR43434">
    <property type="entry name" value="PHOSPHOGLYCOLATE PHOSPHATASE"/>
    <property type="match status" value="1"/>
</dbReference>
<dbReference type="InterPro" id="IPR023198">
    <property type="entry name" value="PGP-like_dom2"/>
</dbReference>
<evidence type="ECO:0000313" key="2">
    <source>
        <dbReference type="EMBL" id="QNO50932.1"/>
    </source>
</evidence>
<dbReference type="AlphaFoldDB" id="A0A7G9YSE8"/>
<dbReference type="SFLD" id="SFLDG01129">
    <property type="entry name" value="C1.5:_HAD__Beta-PGM__Phosphata"/>
    <property type="match status" value="1"/>
</dbReference>
<accession>A0A7G9YSE8</accession>
<dbReference type="InterPro" id="IPR036412">
    <property type="entry name" value="HAD-like_sf"/>
</dbReference>
<dbReference type="InterPro" id="IPR023214">
    <property type="entry name" value="HAD_sf"/>
</dbReference>
<dbReference type="SFLD" id="SFLDS00003">
    <property type="entry name" value="Haloacid_Dehalogenase"/>
    <property type="match status" value="1"/>
</dbReference>
<protein>
    <submittedName>
        <fullName evidence="2">Phosphoglycolate phosphatase</fullName>
        <ecNumber evidence="2">3.1.3.18</ecNumber>
    </submittedName>
</protein>